<evidence type="ECO:0000313" key="4">
    <source>
        <dbReference type="Proteomes" id="UP000076825"/>
    </source>
</evidence>
<feature type="coiled-coil region" evidence="1">
    <location>
        <begin position="58"/>
        <end position="92"/>
    </location>
</feature>
<gene>
    <name evidence="3" type="ORF">SAMEA3906487_02323</name>
</gene>
<organism evidence="3 4">
    <name type="scientific">Bordetella trematum</name>
    <dbReference type="NCBI Taxonomy" id="123899"/>
    <lineage>
        <taxon>Bacteria</taxon>
        <taxon>Pseudomonadati</taxon>
        <taxon>Pseudomonadota</taxon>
        <taxon>Betaproteobacteria</taxon>
        <taxon>Burkholderiales</taxon>
        <taxon>Alcaligenaceae</taxon>
        <taxon>Bordetella</taxon>
    </lineage>
</organism>
<evidence type="ECO:0000313" key="3">
    <source>
        <dbReference type="EMBL" id="SAI70648.1"/>
    </source>
</evidence>
<reference evidence="3 4" key="1">
    <citation type="submission" date="2016-04" db="EMBL/GenBank/DDBJ databases">
        <authorList>
            <consortium name="Pathogen Informatics"/>
        </authorList>
    </citation>
    <scope>NUCLEOTIDE SEQUENCE [LARGE SCALE GENOMIC DNA]</scope>
    <source>
        <strain evidence="3 4">H044680328</strain>
    </source>
</reference>
<keyword evidence="2" id="KW-0472">Membrane</keyword>
<dbReference type="AlphaFoldDB" id="A0A157SJK8"/>
<keyword evidence="1" id="KW-0175">Coiled coil</keyword>
<proteinExistence type="predicted"/>
<feature type="transmembrane region" description="Helical" evidence="2">
    <location>
        <begin position="25"/>
        <end position="48"/>
    </location>
</feature>
<name>A0A157SJK8_9BORD</name>
<dbReference type="KEGG" id="btrm:SAMEA390648702323"/>
<keyword evidence="4" id="KW-1185">Reference proteome</keyword>
<keyword evidence="2" id="KW-1133">Transmembrane helix</keyword>
<evidence type="ECO:0000256" key="2">
    <source>
        <dbReference type="SAM" id="Phobius"/>
    </source>
</evidence>
<evidence type="ECO:0000256" key="1">
    <source>
        <dbReference type="SAM" id="Coils"/>
    </source>
</evidence>
<dbReference type="EMBL" id="LT546645">
    <property type="protein sequence ID" value="SAI70648.1"/>
    <property type="molecule type" value="Genomic_DNA"/>
</dbReference>
<dbReference type="STRING" id="123899.SAMEA3906487_02323"/>
<accession>A0A157SJK8</accession>
<dbReference type="Proteomes" id="UP000076825">
    <property type="component" value="Chromosome 1"/>
</dbReference>
<dbReference type="PATRIC" id="fig|123899.6.peg.2311"/>
<sequence>MPTPKFKPRPQMGTQSRKDWKDHPLAIAVVVAVGTAVFFMTVVVPLRVDLLTAKVERLAELSANSASIAKELERTKRELAEVRAALQTSLLKSPFQDRSVYPLGFDEVVIGTPVAELISRYPDGTWDEERAYYYVNAKFDAVVTGGTYYFTERGGKGKVSQILFHLASGEKAGTDLARKHFLANFGEPDATRRRSMFWRATDREWVTLDAPHDPLPGAYRVYAVNAAAPTYEFELLKR</sequence>
<protein>
    <submittedName>
        <fullName evidence="3">Uncharacterized protein</fullName>
    </submittedName>
</protein>
<keyword evidence="2" id="KW-0812">Transmembrane</keyword>